<dbReference type="OrthoDB" id="9814220at2"/>
<dbReference type="Pfam" id="PF13181">
    <property type="entry name" value="TPR_8"/>
    <property type="match status" value="2"/>
</dbReference>
<name>A0A432LNA9_9BACT</name>
<protein>
    <submittedName>
        <fullName evidence="4">Tetratricopeptide repeat protein</fullName>
    </submittedName>
</protein>
<dbReference type="InterPro" id="IPR019734">
    <property type="entry name" value="TPR_rpt"/>
</dbReference>
<dbReference type="SUPFAM" id="SSF81901">
    <property type="entry name" value="HCP-like"/>
    <property type="match status" value="1"/>
</dbReference>
<dbReference type="SMART" id="SM00028">
    <property type="entry name" value="TPR"/>
    <property type="match status" value="9"/>
</dbReference>
<dbReference type="PANTHER" id="PTHR45586:SF1">
    <property type="entry name" value="LIPOPOLYSACCHARIDE ASSEMBLY PROTEIN B"/>
    <property type="match status" value="1"/>
</dbReference>
<evidence type="ECO:0000313" key="5">
    <source>
        <dbReference type="Proteomes" id="UP000278983"/>
    </source>
</evidence>
<dbReference type="AlphaFoldDB" id="A0A432LNA9"/>
<organism evidence="4 5">
    <name type="scientific">Prevotella koreensis</name>
    <dbReference type="NCBI Taxonomy" id="2490854"/>
    <lineage>
        <taxon>Bacteria</taxon>
        <taxon>Pseudomonadati</taxon>
        <taxon>Bacteroidota</taxon>
        <taxon>Bacteroidia</taxon>
        <taxon>Bacteroidales</taxon>
        <taxon>Prevotellaceae</taxon>
        <taxon>Prevotella</taxon>
    </lineage>
</organism>
<dbReference type="InterPro" id="IPR011990">
    <property type="entry name" value="TPR-like_helical_dom_sf"/>
</dbReference>
<evidence type="ECO:0000256" key="3">
    <source>
        <dbReference type="PROSITE-ProRule" id="PRU00339"/>
    </source>
</evidence>
<dbReference type="SUPFAM" id="SSF48452">
    <property type="entry name" value="TPR-like"/>
    <property type="match status" value="1"/>
</dbReference>
<dbReference type="Proteomes" id="UP000278983">
    <property type="component" value="Unassembled WGS sequence"/>
</dbReference>
<proteinExistence type="predicted"/>
<gene>
    <name evidence="4" type="ORF">EHV08_08285</name>
</gene>
<comment type="caution">
    <text evidence="4">The sequence shown here is derived from an EMBL/GenBank/DDBJ whole genome shotgun (WGS) entry which is preliminary data.</text>
</comment>
<feature type="repeat" description="TPR" evidence="3">
    <location>
        <begin position="74"/>
        <end position="107"/>
    </location>
</feature>
<keyword evidence="1" id="KW-0677">Repeat</keyword>
<sequence>MLTALNISCGGPETISVKQAIGGEKNVVIPKLSHNDEQRLKYFFFEAVSQQNKGNYDAAFDLLSHCFTINPNAAEVYFTIASYYSELGQDSMAMQSMERAAVLSPKNDRYIERLAVSYINTGNFDKAIDTYERLYANNLDRTDVLSMLAQLYNQKKNYDKVVSTLEKIEQVEGSNEQITLLKMHAYSMKGDKKAEFNALKQLAEKYPNDLNYRVMMGNWLLKNGREDEALDEYDAVLEQEPDNVSAQMSMLDYYKKSGEDSLAQATVERILISDKTPSADKIQLLRKVVDENEHIGAGSMEIIHLFNRILAEPQTTPEMAALYAAYLKLKEYPQDSIDVVLERVLEIAPDEAGARLQLIQSAWGKRDFDRVIELSRPAQQYNPDELAFYYFMAMAYNQQDNIDDALVTIRRGVTVANEQTNKELVSDLYGLMGEMYHEKGMDKEAFAAYDSCLIWNSENIGCLNNYAYYLSLTGNGLQKAEQMSYKTVKAEPDNGTYLDTYAWILFMQGRYEEAKIYIEQALKNYKTPSADVIEHAGDIFWKCGDRNAAVEYWKKAVDAGGSDSVLKKKLKQKKYLNK</sequence>
<evidence type="ECO:0000256" key="2">
    <source>
        <dbReference type="ARBA" id="ARBA00022803"/>
    </source>
</evidence>
<evidence type="ECO:0000313" key="4">
    <source>
        <dbReference type="EMBL" id="RUL60383.1"/>
    </source>
</evidence>
<evidence type="ECO:0000256" key="1">
    <source>
        <dbReference type="ARBA" id="ARBA00022737"/>
    </source>
</evidence>
<dbReference type="Gene3D" id="1.25.40.10">
    <property type="entry name" value="Tetratricopeptide repeat domain"/>
    <property type="match status" value="4"/>
</dbReference>
<reference evidence="4 5" key="1">
    <citation type="submission" date="2018-12" db="EMBL/GenBank/DDBJ databases">
        <title>Genome sequencing of Prevotella sp. KCOM 3155 (= JS262).</title>
        <authorList>
            <person name="Kook J.-K."/>
            <person name="Park S.-N."/>
            <person name="Lim Y.K."/>
        </authorList>
    </citation>
    <scope>NUCLEOTIDE SEQUENCE [LARGE SCALE GENOMIC DNA]</scope>
    <source>
        <strain evidence="4 5">KCOM 3155</strain>
    </source>
</reference>
<accession>A0A432LNA9</accession>
<keyword evidence="2 3" id="KW-0802">TPR repeat</keyword>
<dbReference type="EMBL" id="RYYU01000001">
    <property type="protein sequence ID" value="RUL60383.1"/>
    <property type="molecule type" value="Genomic_DNA"/>
</dbReference>
<dbReference type="PANTHER" id="PTHR45586">
    <property type="entry name" value="TPR REPEAT-CONTAINING PROTEIN PA4667"/>
    <property type="match status" value="1"/>
</dbReference>
<keyword evidence="5" id="KW-1185">Reference proteome</keyword>
<dbReference type="PROSITE" id="PS50005">
    <property type="entry name" value="TPR"/>
    <property type="match status" value="2"/>
</dbReference>
<feature type="repeat" description="TPR" evidence="3">
    <location>
        <begin position="210"/>
        <end position="243"/>
    </location>
</feature>
<dbReference type="Pfam" id="PF13432">
    <property type="entry name" value="TPR_16"/>
    <property type="match status" value="1"/>
</dbReference>
<dbReference type="InterPro" id="IPR051012">
    <property type="entry name" value="CellSynth/LPSAsmb/PSIAsmb"/>
</dbReference>